<evidence type="ECO:0000256" key="3">
    <source>
        <dbReference type="ARBA" id="ARBA00022989"/>
    </source>
</evidence>
<comment type="subcellular location">
    <subcellularLocation>
        <location evidence="1">Membrane</location>
        <topology evidence="1">Multi-pass membrane protein</topology>
    </subcellularLocation>
</comment>
<dbReference type="PANTHER" id="PTHR10037:SF62">
    <property type="entry name" value="SODIUM CHANNEL PROTEIN 60E"/>
    <property type="match status" value="1"/>
</dbReference>
<dbReference type="Gene3D" id="1.20.120.350">
    <property type="entry name" value="Voltage-gated potassium channels. Chain C"/>
    <property type="match status" value="1"/>
</dbReference>
<proteinExistence type="predicted"/>
<sequence length="209" mass="23123">MASAPNAAQALAEYEQIYQPKVFNVKGSRWTNWGYVLIGCSTVIMAMQAAGLGPAEIWKRADDVTTVLFTFELLFRIYELEYEFFVGEERNWNFFDTLVVAISIASMAISAWAAQDASGKGGNSLAMNKMKVLRALRLLRLFRIFRALKSVEKVNQCVETLLTGLVKVFVGFVTVVALSALLLTMGVAAFAGGKAWLREHALPTMPQID</sequence>
<dbReference type="PANTHER" id="PTHR10037">
    <property type="entry name" value="VOLTAGE-GATED CATION CHANNEL CALCIUM AND SODIUM"/>
    <property type="match status" value="1"/>
</dbReference>
<feature type="transmembrane region" description="Helical" evidence="5">
    <location>
        <begin position="168"/>
        <end position="191"/>
    </location>
</feature>
<protein>
    <recommendedName>
        <fullName evidence="6">Ion transport domain-containing protein</fullName>
    </recommendedName>
</protein>
<keyword evidence="2 5" id="KW-0812">Transmembrane</keyword>
<dbReference type="EMBL" id="HBGE01117135">
    <property type="protein sequence ID" value="CAD9193053.1"/>
    <property type="molecule type" value="Transcribed_RNA"/>
</dbReference>
<dbReference type="InterPro" id="IPR043203">
    <property type="entry name" value="VGCC_Ca_Na"/>
</dbReference>
<accession>A0A7S1SHH2</accession>
<dbReference type="InterPro" id="IPR027359">
    <property type="entry name" value="Volt_channel_dom_sf"/>
</dbReference>
<dbReference type="SUPFAM" id="SSF81324">
    <property type="entry name" value="Voltage-gated potassium channels"/>
    <property type="match status" value="1"/>
</dbReference>
<name>A0A7S1SHH2_ALECA</name>
<evidence type="ECO:0000256" key="4">
    <source>
        <dbReference type="ARBA" id="ARBA00023136"/>
    </source>
</evidence>
<evidence type="ECO:0000259" key="6">
    <source>
        <dbReference type="Pfam" id="PF00520"/>
    </source>
</evidence>
<evidence type="ECO:0000256" key="5">
    <source>
        <dbReference type="SAM" id="Phobius"/>
    </source>
</evidence>
<feature type="domain" description="Ion transport" evidence="6">
    <location>
        <begin position="30"/>
        <end position="190"/>
    </location>
</feature>
<dbReference type="AlphaFoldDB" id="A0A7S1SHH2"/>
<dbReference type="InterPro" id="IPR005821">
    <property type="entry name" value="Ion_trans_dom"/>
</dbReference>
<reference evidence="7" key="1">
    <citation type="submission" date="2021-01" db="EMBL/GenBank/DDBJ databases">
        <authorList>
            <person name="Corre E."/>
            <person name="Pelletier E."/>
            <person name="Niang G."/>
            <person name="Scheremetjew M."/>
            <person name="Finn R."/>
            <person name="Kale V."/>
            <person name="Holt S."/>
            <person name="Cochrane G."/>
            <person name="Meng A."/>
            <person name="Brown T."/>
            <person name="Cohen L."/>
        </authorList>
    </citation>
    <scope>NUCLEOTIDE SEQUENCE</scope>
    <source>
        <strain evidence="7">OF101</strain>
    </source>
</reference>
<feature type="transmembrane region" description="Helical" evidence="5">
    <location>
        <begin position="94"/>
        <end position="114"/>
    </location>
</feature>
<dbReference type="GO" id="GO:0005248">
    <property type="term" value="F:voltage-gated sodium channel activity"/>
    <property type="evidence" value="ECO:0007669"/>
    <property type="project" value="TreeGrafter"/>
</dbReference>
<keyword evidence="3 5" id="KW-1133">Transmembrane helix</keyword>
<evidence type="ECO:0000256" key="1">
    <source>
        <dbReference type="ARBA" id="ARBA00004141"/>
    </source>
</evidence>
<feature type="transmembrane region" description="Helical" evidence="5">
    <location>
        <begin position="33"/>
        <end position="52"/>
    </location>
</feature>
<evidence type="ECO:0000256" key="2">
    <source>
        <dbReference type="ARBA" id="ARBA00022692"/>
    </source>
</evidence>
<keyword evidence="4 5" id="KW-0472">Membrane</keyword>
<dbReference type="GO" id="GO:0001518">
    <property type="term" value="C:voltage-gated sodium channel complex"/>
    <property type="evidence" value="ECO:0007669"/>
    <property type="project" value="TreeGrafter"/>
</dbReference>
<evidence type="ECO:0000313" key="7">
    <source>
        <dbReference type="EMBL" id="CAD9193053.1"/>
    </source>
</evidence>
<gene>
    <name evidence="7" type="ORF">ACAT0790_LOCUS69830</name>
</gene>
<dbReference type="Pfam" id="PF00520">
    <property type="entry name" value="Ion_trans"/>
    <property type="match status" value="1"/>
</dbReference>
<organism evidence="7">
    <name type="scientific">Alexandrium catenella</name>
    <name type="common">Red tide dinoflagellate</name>
    <name type="synonym">Gonyaulax catenella</name>
    <dbReference type="NCBI Taxonomy" id="2925"/>
    <lineage>
        <taxon>Eukaryota</taxon>
        <taxon>Sar</taxon>
        <taxon>Alveolata</taxon>
        <taxon>Dinophyceae</taxon>
        <taxon>Gonyaulacales</taxon>
        <taxon>Pyrocystaceae</taxon>
        <taxon>Alexandrium</taxon>
    </lineage>
</organism>